<dbReference type="Pfam" id="PF21738">
    <property type="entry name" value="DJR-like_dom"/>
    <property type="match status" value="2"/>
</dbReference>
<evidence type="ECO:0000313" key="3">
    <source>
        <dbReference type="RefSeq" id="XP_065650746.1"/>
    </source>
</evidence>
<keyword evidence="2" id="KW-1185">Reference proteome</keyword>
<feature type="domain" description="Double jelly roll-like" evidence="1">
    <location>
        <begin position="163"/>
        <end position="228"/>
    </location>
</feature>
<evidence type="ECO:0000313" key="2">
    <source>
        <dbReference type="Proteomes" id="UP001652625"/>
    </source>
</evidence>
<name>A0ABM4BNS6_HYDVU</name>
<dbReference type="InterPro" id="IPR049512">
    <property type="entry name" value="DJR-like_dom"/>
</dbReference>
<dbReference type="RefSeq" id="XP_065650746.1">
    <property type="nucleotide sequence ID" value="XM_065794674.1"/>
</dbReference>
<dbReference type="GeneID" id="136078857"/>
<dbReference type="PANTHER" id="PTHR36159:SF1">
    <property type="entry name" value="RETROVIRUS-RELATED POL POLYPROTEIN FROM TRANSPOSON 412-LIKE PROTEIN"/>
    <property type="match status" value="1"/>
</dbReference>
<feature type="domain" description="Double jelly roll-like" evidence="1">
    <location>
        <begin position="230"/>
        <end position="363"/>
    </location>
</feature>
<dbReference type="PANTHER" id="PTHR36159">
    <property type="entry name" value="PROTEIN CBG23766"/>
    <property type="match status" value="1"/>
</dbReference>
<protein>
    <submittedName>
        <fullName evidence="3">Uncharacterized protein LOC136078857</fullName>
    </submittedName>
</protein>
<gene>
    <name evidence="3" type="primary">LOC136078857</name>
</gene>
<evidence type="ECO:0000259" key="1">
    <source>
        <dbReference type="Pfam" id="PF21738"/>
    </source>
</evidence>
<reference evidence="3" key="1">
    <citation type="submission" date="2025-08" db="UniProtKB">
        <authorList>
            <consortium name="RefSeq"/>
        </authorList>
    </citation>
    <scope>IDENTIFICATION</scope>
</reference>
<organism evidence="2 3">
    <name type="scientific">Hydra vulgaris</name>
    <name type="common">Hydra</name>
    <name type="synonym">Hydra attenuata</name>
    <dbReference type="NCBI Taxonomy" id="6087"/>
    <lineage>
        <taxon>Eukaryota</taxon>
        <taxon>Metazoa</taxon>
        <taxon>Cnidaria</taxon>
        <taxon>Hydrozoa</taxon>
        <taxon>Hydroidolina</taxon>
        <taxon>Anthoathecata</taxon>
        <taxon>Aplanulata</taxon>
        <taxon>Hydridae</taxon>
        <taxon>Hydra</taxon>
    </lineage>
</organism>
<dbReference type="Proteomes" id="UP001652625">
    <property type="component" value="Chromosome 03"/>
</dbReference>
<proteinExistence type="predicted"/>
<accession>A0ABM4BNS6</accession>
<sequence>MTTSEVFNFTEPIEIDNGTERYEEHIYEPINGTNLNSPGEIRIKINEQDLLALPSKAYLLFEGHLVKADGTAYANADAVALTNNGIMHLFNRITYELSNKEIEAVYYPGQATTMLGTPNYSNDFQLAQGLNQLLYKDAISTAVLADSTGFATRQAYLIQKPTTKETFSFCVPLRHIFGFCDDYDKVIYGLKHTITLVRQSDDNAIFRLAGAAAGKVILNRIQLLMPNLIPSVTLFNWELPSHTPPENPRYVIVGFQTNRANGDQTVNASIFDHCDLKNMFIMVNNTRYPTEDYDLFTFPNQKISRIYREASMFKEKFYGMTELITNSNISPSDYKDLYPIFVFDISKQSETLKSSSIQVQIRATVNNKLEQLY</sequence>